<feature type="compositionally biased region" description="Basic and acidic residues" evidence="1">
    <location>
        <begin position="77"/>
        <end position="89"/>
    </location>
</feature>
<feature type="region of interest" description="Disordered" evidence="1">
    <location>
        <begin position="50"/>
        <end position="89"/>
    </location>
</feature>
<protein>
    <recommendedName>
        <fullName evidence="4">Transposase</fullName>
    </recommendedName>
</protein>
<keyword evidence="3" id="KW-1185">Reference proteome</keyword>
<reference evidence="2 3" key="1">
    <citation type="submission" date="2017-10" db="EMBL/GenBank/DDBJ databases">
        <title>Draft genome sequences of strains TRE 1, TRE 9, TRE H and TRI 7, isolated from tamarins, belonging to four potential novel Bifidobacterium species.</title>
        <authorList>
            <person name="Mattarelli P."/>
            <person name="Modesto M."/>
            <person name="Puglisi E."/>
            <person name="Morelli L."/>
            <person name="Spezio C."/>
            <person name="Bonetti A."/>
            <person name="Sandri C."/>
        </authorList>
    </citation>
    <scope>NUCLEOTIDE SEQUENCE [LARGE SCALE GENOMIC DNA]</scope>
    <source>
        <strain evidence="3">TRI7</strain>
    </source>
</reference>
<sequence>MACGRVKAKLSLSERAYQCGAYGLVMDRDLNTVENILVAWGSGDLKRAWGGHKTRRRQGRRQTVMKCEPSNGTKPYKTWDGRPRDRPAS</sequence>
<feature type="compositionally biased region" description="Basic residues" evidence="1">
    <location>
        <begin position="50"/>
        <end position="60"/>
    </location>
</feature>
<gene>
    <name evidence="2" type="ORF">CSQ87_03555</name>
</gene>
<dbReference type="EMBL" id="PEBK01000003">
    <property type="protein sequence ID" value="PJM75511.1"/>
    <property type="molecule type" value="Genomic_DNA"/>
</dbReference>
<dbReference type="Proteomes" id="UP000231451">
    <property type="component" value="Unassembled WGS sequence"/>
</dbReference>
<name>A0A2M9HFC4_9BIFI</name>
<evidence type="ECO:0000313" key="2">
    <source>
        <dbReference type="EMBL" id="PJM75511.1"/>
    </source>
</evidence>
<evidence type="ECO:0000256" key="1">
    <source>
        <dbReference type="SAM" id="MobiDB-lite"/>
    </source>
</evidence>
<evidence type="ECO:0000313" key="3">
    <source>
        <dbReference type="Proteomes" id="UP000231451"/>
    </source>
</evidence>
<dbReference type="OrthoDB" id="6230307at2"/>
<proteinExistence type="predicted"/>
<organism evidence="2 3">
    <name type="scientific">Bifidobacterium simiarum</name>
    <dbReference type="NCBI Taxonomy" id="2045441"/>
    <lineage>
        <taxon>Bacteria</taxon>
        <taxon>Bacillati</taxon>
        <taxon>Actinomycetota</taxon>
        <taxon>Actinomycetes</taxon>
        <taxon>Bifidobacteriales</taxon>
        <taxon>Bifidobacteriaceae</taxon>
        <taxon>Bifidobacterium</taxon>
    </lineage>
</organism>
<evidence type="ECO:0008006" key="4">
    <source>
        <dbReference type="Google" id="ProtNLM"/>
    </source>
</evidence>
<dbReference type="AlphaFoldDB" id="A0A2M9HFC4"/>
<accession>A0A2M9HFC4</accession>
<comment type="caution">
    <text evidence="2">The sequence shown here is derived from an EMBL/GenBank/DDBJ whole genome shotgun (WGS) entry which is preliminary data.</text>
</comment>